<evidence type="ECO:0000313" key="2">
    <source>
        <dbReference type="EMBL" id="CAF1554625.1"/>
    </source>
</evidence>
<keyword evidence="3" id="KW-1185">Reference proteome</keyword>
<feature type="non-terminal residue" evidence="2">
    <location>
        <position position="1"/>
    </location>
</feature>
<organism evidence="2 3">
    <name type="scientific">Adineta ricciae</name>
    <name type="common">Rotifer</name>
    <dbReference type="NCBI Taxonomy" id="249248"/>
    <lineage>
        <taxon>Eukaryota</taxon>
        <taxon>Metazoa</taxon>
        <taxon>Spiralia</taxon>
        <taxon>Gnathifera</taxon>
        <taxon>Rotifera</taxon>
        <taxon>Eurotatoria</taxon>
        <taxon>Bdelloidea</taxon>
        <taxon>Adinetida</taxon>
        <taxon>Adinetidae</taxon>
        <taxon>Adineta</taxon>
    </lineage>
</organism>
<comment type="caution">
    <text evidence="2">The sequence shown here is derived from an EMBL/GenBank/DDBJ whole genome shotgun (WGS) entry which is preliminary data.</text>
</comment>
<evidence type="ECO:0000313" key="3">
    <source>
        <dbReference type="Proteomes" id="UP000663828"/>
    </source>
</evidence>
<proteinExistence type="predicted"/>
<dbReference type="EMBL" id="CAJNOR010005271">
    <property type="protein sequence ID" value="CAF1554625.1"/>
    <property type="molecule type" value="Genomic_DNA"/>
</dbReference>
<dbReference type="Proteomes" id="UP000663828">
    <property type="component" value="Unassembled WGS sequence"/>
</dbReference>
<feature type="compositionally biased region" description="Low complexity" evidence="1">
    <location>
        <begin position="1"/>
        <end position="13"/>
    </location>
</feature>
<feature type="region of interest" description="Disordered" evidence="1">
    <location>
        <begin position="1"/>
        <end position="38"/>
    </location>
</feature>
<sequence>FSSSSSSAEWQSSDVQNRRATRKRQHREGSSRMELSFSSDDYDKRQSIFLSEVSEEEKFEHNVTTALRIDHFLRKYCHVPSEMTTLVKLTLIHRMGLYEEQLYELCMYLRNDKENVVEHIIEQNNNQDTITRKTLNADEIVDSIVKALQGYVNIQLTTPMIVVTTIRRNSCTRQSLAPIRRSSLNVQFLMESRTRRLCQSHSREMFDCKV</sequence>
<protein>
    <submittedName>
        <fullName evidence="2">Uncharacterized protein</fullName>
    </submittedName>
</protein>
<gene>
    <name evidence="2" type="ORF">XAT740_LOCUS43159</name>
</gene>
<reference evidence="2" key="1">
    <citation type="submission" date="2021-02" db="EMBL/GenBank/DDBJ databases">
        <authorList>
            <person name="Nowell W R."/>
        </authorList>
    </citation>
    <scope>NUCLEOTIDE SEQUENCE</scope>
</reference>
<accession>A0A815X992</accession>
<dbReference type="AlphaFoldDB" id="A0A815X992"/>
<name>A0A815X992_ADIRI</name>
<evidence type="ECO:0000256" key="1">
    <source>
        <dbReference type="SAM" id="MobiDB-lite"/>
    </source>
</evidence>